<protein>
    <submittedName>
        <fullName evidence="2">Glycerophosphoryl diester phosphodiesterase</fullName>
    </submittedName>
</protein>
<feature type="domain" description="GP-PDE" evidence="1">
    <location>
        <begin position="9"/>
        <end position="277"/>
    </location>
</feature>
<evidence type="ECO:0000259" key="1">
    <source>
        <dbReference type="PROSITE" id="PS51704"/>
    </source>
</evidence>
<reference evidence="3" key="1">
    <citation type="submission" date="2016-11" db="EMBL/GenBank/DDBJ databases">
        <authorList>
            <person name="Varghese N."/>
            <person name="Submissions S."/>
        </authorList>
    </citation>
    <scope>NUCLEOTIDE SEQUENCE [LARGE SCALE GENOMIC DNA]</scope>
    <source>
        <strain evidence="3">DSM 17456</strain>
    </source>
</reference>
<evidence type="ECO:0000313" key="2">
    <source>
        <dbReference type="EMBL" id="SIO17782.1"/>
    </source>
</evidence>
<dbReference type="EMBL" id="FSRG01000005">
    <property type="protein sequence ID" value="SIO17782.1"/>
    <property type="molecule type" value="Genomic_DNA"/>
</dbReference>
<accession>A0A1N6HDB8</accession>
<dbReference type="AlphaFoldDB" id="A0A1N6HDB8"/>
<dbReference type="GO" id="GO:0008081">
    <property type="term" value="F:phosphoric diester hydrolase activity"/>
    <property type="evidence" value="ECO:0007669"/>
    <property type="project" value="InterPro"/>
</dbReference>
<dbReference type="PANTHER" id="PTHR46211">
    <property type="entry name" value="GLYCEROPHOSPHORYL DIESTER PHOSPHODIESTERASE"/>
    <property type="match status" value="1"/>
</dbReference>
<organism evidence="2 3">
    <name type="scientific">Halodesulfovibrio marinisediminis DSM 17456</name>
    <dbReference type="NCBI Taxonomy" id="1121457"/>
    <lineage>
        <taxon>Bacteria</taxon>
        <taxon>Pseudomonadati</taxon>
        <taxon>Thermodesulfobacteriota</taxon>
        <taxon>Desulfovibrionia</taxon>
        <taxon>Desulfovibrionales</taxon>
        <taxon>Desulfovibrionaceae</taxon>
        <taxon>Halodesulfovibrio</taxon>
    </lineage>
</organism>
<gene>
    <name evidence="2" type="ORF">SAMN02745161_2145</name>
</gene>
<sequence>MFTNKANERITYAHRGARAYAPENTMPAFHKALELGAEAIELDVNLTKDGYAVIFHDFVLTRTTNIAELKHLQKNGEKTGIHHLTLEEVRSLDAGKWYAESDPYEQIKSGTVPAKIAEGFTGTIIPTLDELLFFIKASNMLLNLEIKDQTKIDDNTHTIVHTILEHIQKHGLEERILISSFNHDYLKTIHAEMPEMALGILTEERIENPVEYCKQLNAVAYHPCRTFTTADDIKDLREAGILVNIWTINCEHELYAFANWGANGLISDFPDRAGTAIQLVTSR</sequence>
<dbReference type="SUPFAM" id="SSF51695">
    <property type="entry name" value="PLC-like phosphodiesterases"/>
    <property type="match status" value="1"/>
</dbReference>
<dbReference type="Pfam" id="PF03009">
    <property type="entry name" value="GDPD"/>
    <property type="match status" value="1"/>
</dbReference>
<dbReference type="Proteomes" id="UP000184694">
    <property type="component" value="Unassembled WGS sequence"/>
</dbReference>
<keyword evidence="3" id="KW-1185">Reference proteome</keyword>
<dbReference type="OrthoDB" id="9787897at2"/>
<dbReference type="STRING" id="1121457.SAMN02745161_2145"/>
<dbReference type="PROSITE" id="PS50007">
    <property type="entry name" value="PIPLC_X_DOMAIN"/>
    <property type="match status" value="1"/>
</dbReference>
<dbReference type="PROSITE" id="PS51704">
    <property type="entry name" value="GP_PDE"/>
    <property type="match status" value="1"/>
</dbReference>
<name>A0A1N6HDB8_9BACT</name>
<dbReference type="Gene3D" id="3.20.20.190">
    <property type="entry name" value="Phosphatidylinositol (PI) phosphodiesterase"/>
    <property type="match status" value="1"/>
</dbReference>
<evidence type="ECO:0000313" key="3">
    <source>
        <dbReference type="Proteomes" id="UP000184694"/>
    </source>
</evidence>
<dbReference type="GO" id="GO:0006629">
    <property type="term" value="P:lipid metabolic process"/>
    <property type="evidence" value="ECO:0007669"/>
    <property type="project" value="InterPro"/>
</dbReference>
<dbReference type="PANTHER" id="PTHR46211:SF14">
    <property type="entry name" value="GLYCEROPHOSPHODIESTER PHOSPHODIESTERASE"/>
    <property type="match status" value="1"/>
</dbReference>
<dbReference type="InterPro" id="IPR017946">
    <property type="entry name" value="PLC-like_Pdiesterase_TIM-brl"/>
</dbReference>
<dbReference type="InterPro" id="IPR030395">
    <property type="entry name" value="GP_PDE_dom"/>
</dbReference>
<dbReference type="RefSeq" id="WP_074216914.1">
    <property type="nucleotide sequence ID" value="NZ_FSRG01000005.1"/>
</dbReference>
<proteinExistence type="predicted"/>